<dbReference type="GeneID" id="31526422"/>
<dbReference type="Pfam" id="PF00501">
    <property type="entry name" value="AMP-binding"/>
    <property type="match status" value="1"/>
</dbReference>
<dbReference type="InterPro" id="IPR045851">
    <property type="entry name" value="AMP-bd_C_sf"/>
</dbReference>
<evidence type="ECO:0000313" key="11">
    <source>
        <dbReference type="EMBL" id="EJO89527.1"/>
    </source>
</evidence>
<evidence type="ECO:0000256" key="1">
    <source>
        <dbReference type="ARBA" id="ARBA00006432"/>
    </source>
</evidence>
<dbReference type="InterPro" id="IPR020845">
    <property type="entry name" value="AMP-binding_CS"/>
</dbReference>
<protein>
    <recommendedName>
        <fullName evidence="5">Long-chain-fatty-acid--CoA ligase FadD13</fullName>
        <ecNumber evidence="3">6.2.1.3</ecNumber>
    </recommendedName>
    <alternativeName>
        <fullName evidence="6">Fatty acyl-CoA ligase</fullName>
    </alternativeName>
    <alternativeName>
        <fullName evidence="8">Fatty acyl-CoA synthetase</fullName>
    </alternativeName>
    <alternativeName>
        <fullName evidence="7">Very-long-chain fatty-acyl-CoA synthetase</fullName>
    </alternativeName>
</protein>
<dbReference type="EMBL" id="AFVW02000002">
    <property type="protein sequence ID" value="EJO89527.1"/>
    <property type="molecule type" value="Genomic_DNA"/>
</dbReference>
<dbReference type="Proteomes" id="UP000006455">
    <property type="component" value="Unassembled WGS sequence"/>
</dbReference>
<dbReference type="GO" id="GO:0004467">
    <property type="term" value="F:long-chain fatty acid-CoA ligase activity"/>
    <property type="evidence" value="ECO:0007669"/>
    <property type="project" value="UniProtKB-EC"/>
</dbReference>
<evidence type="ECO:0000256" key="4">
    <source>
        <dbReference type="ARBA" id="ARBA00036813"/>
    </source>
</evidence>
<dbReference type="RefSeq" id="WP_007770040.1">
    <property type="nucleotide sequence ID" value="NZ_AFVW02000002.1"/>
</dbReference>
<dbReference type="InterPro" id="IPR042099">
    <property type="entry name" value="ANL_N_sf"/>
</dbReference>
<dbReference type="EC" id="6.2.1.3" evidence="3"/>
<evidence type="ECO:0000259" key="9">
    <source>
        <dbReference type="Pfam" id="PF00501"/>
    </source>
</evidence>
<reference evidence="11 12" key="1">
    <citation type="journal article" date="2011" name="J. Bacteriol.">
        <title>Genome sequence of the Mycobacterium colombiense type strain, CECT 3035.</title>
        <authorList>
            <person name="Gonzalez-Perez M."/>
            <person name="Murcia M.I."/>
            <person name="Landsman D."/>
            <person name="Jordan I.K."/>
            <person name="Marino-Ramirez L."/>
        </authorList>
    </citation>
    <scope>NUCLEOTIDE SEQUENCE [LARGE SCALE GENOMIC DNA]</scope>
    <source>
        <strain evidence="11 12">CECT 3035</strain>
    </source>
</reference>
<dbReference type="PANTHER" id="PTHR43201">
    <property type="entry name" value="ACYL-COA SYNTHETASE"/>
    <property type="match status" value="1"/>
</dbReference>
<dbReference type="STRING" id="1041522.GCA_002105755_02072"/>
<dbReference type="Gene3D" id="3.30.300.30">
    <property type="match status" value="1"/>
</dbReference>
<comment type="catalytic activity">
    <reaction evidence="4">
        <text>a long-chain fatty acid + ATP + CoA = a long-chain fatty acyl-CoA + AMP + diphosphate</text>
        <dbReference type="Rhea" id="RHEA:15421"/>
        <dbReference type="ChEBI" id="CHEBI:30616"/>
        <dbReference type="ChEBI" id="CHEBI:33019"/>
        <dbReference type="ChEBI" id="CHEBI:57287"/>
        <dbReference type="ChEBI" id="CHEBI:57560"/>
        <dbReference type="ChEBI" id="CHEBI:83139"/>
        <dbReference type="ChEBI" id="CHEBI:456215"/>
        <dbReference type="EC" id="6.2.1.3"/>
    </reaction>
</comment>
<organism evidence="11 12">
    <name type="scientific">Mycobacterium colombiense CECT 3035</name>
    <dbReference type="NCBI Taxonomy" id="1041522"/>
    <lineage>
        <taxon>Bacteria</taxon>
        <taxon>Bacillati</taxon>
        <taxon>Actinomycetota</taxon>
        <taxon>Actinomycetes</taxon>
        <taxon>Mycobacteriales</taxon>
        <taxon>Mycobacteriaceae</taxon>
        <taxon>Mycobacterium</taxon>
        <taxon>Mycobacterium avium complex (MAC)</taxon>
    </lineage>
</organism>
<dbReference type="Gene3D" id="3.40.50.12780">
    <property type="entry name" value="N-terminal domain of ligase-like"/>
    <property type="match status" value="1"/>
</dbReference>
<dbReference type="AlphaFoldDB" id="J4JVS1"/>
<keyword evidence="2" id="KW-0436">Ligase</keyword>
<dbReference type="Pfam" id="PF13193">
    <property type="entry name" value="AMP-binding_C"/>
    <property type="match status" value="1"/>
</dbReference>
<evidence type="ECO:0000256" key="8">
    <source>
        <dbReference type="ARBA" id="ARBA00083882"/>
    </source>
</evidence>
<name>J4JVS1_9MYCO</name>
<dbReference type="SUPFAM" id="SSF56801">
    <property type="entry name" value="Acetyl-CoA synthetase-like"/>
    <property type="match status" value="1"/>
</dbReference>
<gene>
    <name evidence="11" type="ORF">MCOL_V205040</name>
</gene>
<comment type="similarity">
    <text evidence="1">Belongs to the ATP-dependent AMP-binding enzyme family.</text>
</comment>
<dbReference type="InterPro" id="IPR000873">
    <property type="entry name" value="AMP-dep_synth/lig_dom"/>
</dbReference>
<evidence type="ECO:0000256" key="6">
    <source>
        <dbReference type="ARBA" id="ARBA00076959"/>
    </source>
</evidence>
<feature type="domain" description="AMP-binding enzyme C-terminal" evidence="10">
    <location>
        <begin position="430"/>
        <end position="505"/>
    </location>
</feature>
<dbReference type="FunFam" id="3.30.300.30:FF:000008">
    <property type="entry name" value="2,3-dihydroxybenzoate-AMP ligase"/>
    <property type="match status" value="1"/>
</dbReference>
<evidence type="ECO:0000256" key="5">
    <source>
        <dbReference type="ARBA" id="ARBA00069710"/>
    </source>
</evidence>
<comment type="caution">
    <text evidence="11">The sequence shown here is derived from an EMBL/GenBank/DDBJ whole genome shotgun (WGS) entry which is preliminary data.</text>
</comment>
<dbReference type="InterPro" id="IPR025110">
    <property type="entry name" value="AMP-bd_C"/>
</dbReference>
<evidence type="ECO:0000259" key="10">
    <source>
        <dbReference type="Pfam" id="PF13193"/>
    </source>
</evidence>
<dbReference type="PANTHER" id="PTHR43201:SF5">
    <property type="entry name" value="MEDIUM-CHAIN ACYL-COA LIGASE ACSF2, MITOCHONDRIAL"/>
    <property type="match status" value="1"/>
</dbReference>
<evidence type="ECO:0000256" key="3">
    <source>
        <dbReference type="ARBA" id="ARBA00026121"/>
    </source>
</evidence>
<proteinExistence type="inferred from homology"/>
<evidence type="ECO:0000256" key="7">
    <source>
        <dbReference type="ARBA" id="ARBA00080667"/>
    </source>
</evidence>
<evidence type="ECO:0000313" key="12">
    <source>
        <dbReference type="Proteomes" id="UP000006455"/>
    </source>
</evidence>
<dbReference type="PROSITE" id="PS00455">
    <property type="entry name" value="AMP_BINDING"/>
    <property type="match status" value="1"/>
</dbReference>
<accession>J4JVS1</accession>
<dbReference type="eggNOG" id="COG0318">
    <property type="taxonomic scope" value="Bacteria"/>
</dbReference>
<sequence length="521" mass="56044">MISDGVSVEALTQWQEATVGSLLSQALNRWPDRAAIRWPTPTGLKTLTWKQVWDSAASGAAQLRADDPTPIAIFAPNSEGWYLSLWAVALSGRPLVPINPALTEREVRAILMDSGASIVLAARDYRGRNLLEAVARLNIVDIQHLWDVDDWISATQSATGAIGAVAPQSTFVIQYTSGTTGTPKGVMLAHRACVNAASTLIATLEPGDDETCCSPSALHHVGALIAHALALARIGATYVMMNEFSAQGFVEAAASSRATILAGVPTMYSRVLDDPSFADVKLPDVRVLMLGGASIPVTLVSRLESHFGARVAVMYGQSEAPVITATRLDDPAWMKAHTVGRALPHREIQILGVATRSPADVGQIGEICVRTPVRMVGYLNLPDATSKAIDDEGWLHTGDLGALDVEGRLYFHGRLREMIVRGGENIYAREVEEVIESHPRVAEVAVVGLPDSDWGEIVAAAVVPRTGATVSADELSAWVERHLARYKRPTSWRFVDELPMTASGKPKKFAIVEWFGAIDGN</sequence>
<dbReference type="GO" id="GO:0031956">
    <property type="term" value="F:medium-chain fatty acid-CoA ligase activity"/>
    <property type="evidence" value="ECO:0007669"/>
    <property type="project" value="TreeGrafter"/>
</dbReference>
<feature type="domain" description="AMP-dependent synthetase/ligase" evidence="9">
    <location>
        <begin position="25"/>
        <end position="379"/>
    </location>
</feature>
<evidence type="ECO:0000256" key="2">
    <source>
        <dbReference type="ARBA" id="ARBA00022598"/>
    </source>
</evidence>